<proteinExistence type="predicted"/>
<dbReference type="EMBL" id="KN838596">
    <property type="protein sequence ID" value="KIK02160.1"/>
    <property type="molecule type" value="Genomic_DNA"/>
</dbReference>
<accession>A0A0C9WT62</accession>
<evidence type="ECO:0000256" key="1">
    <source>
        <dbReference type="SAM" id="MobiDB-lite"/>
    </source>
</evidence>
<dbReference type="OrthoDB" id="6077919at2759"/>
<dbReference type="AlphaFoldDB" id="A0A0C9WT62"/>
<dbReference type="Proteomes" id="UP000054477">
    <property type="component" value="Unassembled WGS sequence"/>
</dbReference>
<reference evidence="3" key="2">
    <citation type="submission" date="2015-01" db="EMBL/GenBank/DDBJ databases">
        <title>Evolutionary Origins and Diversification of the Mycorrhizal Mutualists.</title>
        <authorList>
            <consortium name="DOE Joint Genome Institute"/>
            <consortium name="Mycorrhizal Genomics Consortium"/>
            <person name="Kohler A."/>
            <person name="Kuo A."/>
            <person name="Nagy L.G."/>
            <person name="Floudas D."/>
            <person name="Copeland A."/>
            <person name="Barry K.W."/>
            <person name="Cichocki N."/>
            <person name="Veneault-Fourrey C."/>
            <person name="LaButti K."/>
            <person name="Lindquist E.A."/>
            <person name="Lipzen A."/>
            <person name="Lundell T."/>
            <person name="Morin E."/>
            <person name="Murat C."/>
            <person name="Riley R."/>
            <person name="Ohm R."/>
            <person name="Sun H."/>
            <person name="Tunlid A."/>
            <person name="Henrissat B."/>
            <person name="Grigoriev I.V."/>
            <person name="Hibbett D.S."/>
            <person name="Martin F."/>
        </authorList>
    </citation>
    <scope>NUCLEOTIDE SEQUENCE [LARGE SCALE GENOMIC DNA]</scope>
    <source>
        <strain evidence="3">LaAM-08-1</strain>
    </source>
</reference>
<feature type="compositionally biased region" description="Low complexity" evidence="1">
    <location>
        <begin position="28"/>
        <end position="41"/>
    </location>
</feature>
<name>A0A0C9WT62_9AGAR</name>
<organism evidence="2 3">
    <name type="scientific">Laccaria amethystina LaAM-08-1</name>
    <dbReference type="NCBI Taxonomy" id="1095629"/>
    <lineage>
        <taxon>Eukaryota</taxon>
        <taxon>Fungi</taxon>
        <taxon>Dikarya</taxon>
        <taxon>Basidiomycota</taxon>
        <taxon>Agaricomycotina</taxon>
        <taxon>Agaricomycetes</taxon>
        <taxon>Agaricomycetidae</taxon>
        <taxon>Agaricales</taxon>
        <taxon>Agaricineae</taxon>
        <taxon>Hydnangiaceae</taxon>
        <taxon>Laccaria</taxon>
    </lineage>
</organism>
<evidence type="ECO:0000313" key="2">
    <source>
        <dbReference type="EMBL" id="KIK02160.1"/>
    </source>
</evidence>
<evidence type="ECO:0008006" key="4">
    <source>
        <dbReference type="Google" id="ProtNLM"/>
    </source>
</evidence>
<gene>
    <name evidence="2" type="ORF">K443DRAFT_677806</name>
</gene>
<dbReference type="HOGENOM" id="CLU_2574249_0_0_1"/>
<keyword evidence="3" id="KW-1185">Reference proteome</keyword>
<feature type="region of interest" description="Disordered" evidence="1">
    <location>
        <begin position="28"/>
        <end position="49"/>
    </location>
</feature>
<sequence length="81" mass="9077">MEYQATEEAFNGTYYPCSQCDRTFRTIRGQGSTSRSTSTHRPTTRENSGKCGLEVTLVSGLVQHIESGMCDPGRWRIKWGA</sequence>
<reference evidence="2 3" key="1">
    <citation type="submission" date="2014-04" db="EMBL/GenBank/DDBJ databases">
        <authorList>
            <consortium name="DOE Joint Genome Institute"/>
            <person name="Kuo A."/>
            <person name="Kohler A."/>
            <person name="Nagy L.G."/>
            <person name="Floudas D."/>
            <person name="Copeland A."/>
            <person name="Barry K.W."/>
            <person name="Cichocki N."/>
            <person name="Veneault-Fourrey C."/>
            <person name="LaButti K."/>
            <person name="Lindquist E.A."/>
            <person name="Lipzen A."/>
            <person name="Lundell T."/>
            <person name="Morin E."/>
            <person name="Murat C."/>
            <person name="Sun H."/>
            <person name="Tunlid A."/>
            <person name="Henrissat B."/>
            <person name="Grigoriev I.V."/>
            <person name="Hibbett D.S."/>
            <person name="Martin F."/>
            <person name="Nordberg H.P."/>
            <person name="Cantor M.N."/>
            <person name="Hua S.X."/>
        </authorList>
    </citation>
    <scope>NUCLEOTIDE SEQUENCE [LARGE SCALE GENOMIC DNA]</scope>
    <source>
        <strain evidence="2 3">LaAM-08-1</strain>
    </source>
</reference>
<protein>
    <recommendedName>
        <fullName evidence="4">C2H2-type domain-containing protein</fullName>
    </recommendedName>
</protein>
<evidence type="ECO:0000313" key="3">
    <source>
        <dbReference type="Proteomes" id="UP000054477"/>
    </source>
</evidence>